<dbReference type="Proteomes" id="UP001183006">
    <property type="component" value="Chromosome"/>
</dbReference>
<dbReference type="InterPro" id="IPR000601">
    <property type="entry name" value="PKD_dom"/>
</dbReference>
<dbReference type="RefSeq" id="WP_309309006.1">
    <property type="nucleotide sequence ID" value="NZ_CP133594.1"/>
</dbReference>
<evidence type="ECO:0000259" key="1">
    <source>
        <dbReference type="PROSITE" id="PS50093"/>
    </source>
</evidence>
<dbReference type="AlphaFoldDB" id="A0AA51YH82"/>
<reference evidence="2" key="1">
    <citation type="submission" date="2023-08" db="EMBL/GenBank/DDBJ databases">
        <title>Methanolobus mangrovi sp. nov. and Methanolobus sediminis sp. nov, two novel methylotrophic methanogens isolated from mangrove sediments in China.</title>
        <authorList>
            <person name="Zhou J."/>
        </authorList>
    </citation>
    <scope>NUCLEOTIDE SEQUENCE</scope>
    <source>
        <strain evidence="2">FTZ2</strain>
    </source>
</reference>
<dbReference type="SMART" id="SM00089">
    <property type="entry name" value="PKD"/>
    <property type="match status" value="1"/>
</dbReference>
<accession>A0AA51YH82</accession>
<evidence type="ECO:0000313" key="2">
    <source>
        <dbReference type="EMBL" id="WMW22892.1"/>
    </source>
</evidence>
<dbReference type="GO" id="GO:0030246">
    <property type="term" value="F:carbohydrate binding"/>
    <property type="evidence" value="ECO:0007669"/>
    <property type="project" value="InterPro"/>
</dbReference>
<dbReference type="InterPro" id="IPR008965">
    <property type="entry name" value="CBM2/CBM3_carb-bd_dom_sf"/>
</dbReference>
<evidence type="ECO:0000313" key="3">
    <source>
        <dbReference type="Proteomes" id="UP001183006"/>
    </source>
</evidence>
<dbReference type="GeneID" id="84229164"/>
<feature type="domain" description="PKD" evidence="1">
    <location>
        <begin position="214"/>
        <end position="296"/>
    </location>
</feature>
<dbReference type="InterPro" id="IPR013783">
    <property type="entry name" value="Ig-like_fold"/>
</dbReference>
<dbReference type="InterPro" id="IPR035986">
    <property type="entry name" value="PKD_dom_sf"/>
</dbReference>
<dbReference type="GO" id="GO:0016020">
    <property type="term" value="C:membrane"/>
    <property type="evidence" value="ECO:0007669"/>
    <property type="project" value="InterPro"/>
</dbReference>
<dbReference type="EMBL" id="CP133594">
    <property type="protein sequence ID" value="WMW22892.1"/>
    <property type="molecule type" value="Genomic_DNA"/>
</dbReference>
<protein>
    <submittedName>
        <fullName evidence="2">PKD domain-containing protein</fullName>
    </submittedName>
</protein>
<dbReference type="Gene3D" id="2.60.40.680">
    <property type="match status" value="1"/>
</dbReference>
<dbReference type="Pfam" id="PF05345">
    <property type="entry name" value="He_PIG"/>
    <property type="match status" value="1"/>
</dbReference>
<dbReference type="Gene3D" id="2.60.40.10">
    <property type="entry name" value="Immunoglobulins"/>
    <property type="match status" value="2"/>
</dbReference>
<dbReference type="SUPFAM" id="SSF49313">
    <property type="entry name" value="Cadherin-like"/>
    <property type="match status" value="1"/>
</dbReference>
<gene>
    <name evidence="2" type="ORF">RE476_03445</name>
</gene>
<name>A0AA51YH82_9EURY</name>
<organism evidence="2 3">
    <name type="scientific">Methanolobus mangrovi</name>
    <dbReference type="NCBI Taxonomy" id="3072977"/>
    <lineage>
        <taxon>Archaea</taxon>
        <taxon>Methanobacteriati</taxon>
        <taxon>Methanobacteriota</taxon>
        <taxon>Stenosarchaea group</taxon>
        <taxon>Methanomicrobia</taxon>
        <taxon>Methanosarcinales</taxon>
        <taxon>Methanosarcinaceae</taxon>
        <taxon>Methanolobus</taxon>
    </lineage>
</organism>
<dbReference type="Pfam" id="PF18911">
    <property type="entry name" value="PKD_4"/>
    <property type="match status" value="1"/>
</dbReference>
<dbReference type="PROSITE" id="PS50093">
    <property type="entry name" value="PKD"/>
    <property type="match status" value="1"/>
</dbReference>
<dbReference type="SUPFAM" id="SSF49299">
    <property type="entry name" value="PKD domain"/>
    <property type="match status" value="1"/>
</dbReference>
<proteinExistence type="predicted"/>
<dbReference type="CDD" id="cd00146">
    <property type="entry name" value="PKD"/>
    <property type="match status" value="1"/>
</dbReference>
<sequence length="308" mass="33174">MFTIEVELLPVMPISGAQFSVYYPENGFSVLNVSEGDFFSRYDLSTVFELKNDTYDGTSSGTIYCAILGNHSVAESGTIAVLTMGAGNYTGYLTIDLEDVILSDASSSPVNYIVNNATILVDSKPELVDIGTVQVTEGNLLNLTLKATDADNDVLVFSVNSLPDGATLSNSSGSLMWLPNTNQVGEHSLELSVTDGYLTDTKSAVIEVLPSDLSPIAHANGPYEVRTAKKLRFSSTGSYDPDGTIMSYTWDFGDGNVGIGPSPFYTYNKAGVYTLTLTITDDAGNIGIDKTTVTVENIFKFYLDKFNY</sequence>
<dbReference type="GO" id="GO:0005509">
    <property type="term" value="F:calcium ion binding"/>
    <property type="evidence" value="ECO:0007669"/>
    <property type="project" value="InterPro"/>
</dbReference>
<dbReference type="SUPFAM" id="SSF49384">
    <property type="entry name" value="Carbohydrate-binding domain"/>
    <property type="match status" value="1"/>
</dbReference>
<dbReference type="KEGG" id="mmav:RE476_03445"/>
<dbReference type="InterPro" id="IPR015919">
    <property type="entry name" value="Cadherin-like_sf"/>
</dbReference>
<keyword evidence="3" id="KW-1185">Reference proteome</keyword>
<dbReference type="InterPro" id="IPR022409">
    <property type="entry name" value="PKD/Chitinase_dom"/>
</dbReference>